<dbReference type="SUPFAM" id="SSF56219">
    <property type="entry name" value="DNase I-like"/>
    <property type="match status" value="1"/>
</dbReference>
<organism evidence="1 2">
    <name type="scientific">Cinchona calisaya</name>
    <dbReference type="NCBI Taxonomy" id="153742"/>
    <lineage>
        <taxon>Eukaryota</taxon>
        <taxon>Viridiplantae</taxon>
        <taxon>Streptophyta</taxon>
        <taxon>Embryophyta</taxon>
        <taxon>Tracheophyta</taxon>
        <taxon>Spermatophyta</taxon>
        <taxon>Magnoliopsida</taxon>
        <taxon>eudicotyledons</taxon>
        <taxon>Gunneridae</taxon>
        <taxon>Pentapetalae</taxon>
        <taxon>asterids</taxon>
        <taxon>lamiids</taxon>
        <taxon>Gentianales</taxon>
        <taxon>Rubiaceae</taxon>
        <taxon>Cinchonoideae</taxon>
        <taxon>Cinchoneae</taxon>
        <taxon>Cinchona</taxon>
    </lineage>
</organism>
<dbReference type="InterPro" id="IPR036691">
    <property type="entry name" value="Endo/exonu/phosph_ase_sf"/>
</dbReference>
<keyword evidence="2" id="KW-1185">Reference proteome</keyword>
<dbReference type="Proteomes" id="UP001630127">
    <property type="component" value="Unassembled WGS sequence"/>
</dbReference>
<evidence type="ECO:0000313" key="2">
    <source>
        <dbReference type="Proteomes" id="UP001630127"/>
    </source>
</evidence>
<proteinExistence type="predicted"/>
<dbReference type="Gene3D" id="3.60.10.10">
    <property type="entry name" value="Endonuclease/exonuclease/phosphatase"/>
    <property type="match status" value="1"/>
</dbReference>
<dbReference type="PANTHER" id="PTHR33710">
    <property type="entry name" value="BNAC02G09200D PROTEIN"/>
    <property type="match status" value="1"/>
</dbReference>
<gene>
    <name evidence="1" type="ORF">ACH5RR_013368</name>
</gene>
<dbReference type="EMBL" id="JBJUIK010000006">
    <property type="protein sequence ID" value="KAL3524996.1"/>
    <property type="molecule type" value="Genomic_DNA"/>
</dbReference>
<dbReference type="AlphaFoldDB" id="A0ABD3A222"/>
<sequence>MDVVPTIRGSKENKIHIDLLSDTNESFNTLNSGSIPSIPLVTPNPYSTLSNIGEEFQRSHDLRSSESESQQMEVPHVYSFGRGKTQSTSPYNCFPGKDLKASSFCSTRVQRLRDVWEPLSSLLRTIRSNNLVPLRGPPLPKPPLLKILMWNVREDASSSFKHHLMEYINKHKPGIIILTKGMVFGRSTREICDKLPFTNYNGEKLGGNVINKLRVSLFNDLLDDYNLLDLRFKGPQFTWWGKCKNGVLVSERFDKALCNADWCNLFKDTVVHHLVRTRSDHRHILLSSEPNSFSGVIPFRLEKF</sequence>
<name>A0ABD3A222_9GENT</name>
<protein>
    <submittedName>
        <fullName evidence="1">Uncharacterized protein</fullName>
    </submittedName>
</protein>
<comment type="caution">
    <text evidence="1">The sequence shown here is derived from an EMBL/GenBank/DDBJ whole genome shotgun (WGS) entry which is preliminary data.</text>
</comment>
<dbReference type="PANTHER" id="PTHR33710:SF77">
    <property type="entry name" value="DNASE I-LIKE SUPERFAMILY PROTEIN"/>
    <property type="match status" value="1"/>
</dbReference>
<evidence type="ECO:0000313" key="1">
    <source>
        <dbReference type="EMBL" id="KAL3524996.1"/>
    </source>
</evidence>
<accession>A0ABD3A222</accession>
<reference evidence="1 2" key="1">
    <citation type="submission" date="2024-11" db="EMBL/GenBank/DDBJ databases">
        <title>A near-complete genome assembly of Cinchona calisaya.</title>
        <authorList>
            <person name="Lian D.C."/>
            <person name="Zhao X.W."/>
            <person name="Wei L."/>
        </authorList>
    </citation>
    <scope>NUCLEOTIDE SEQUENCE [LARGE SCALE GENOMIC DNA]</scope>
    <source>
        <tissue evidence="1">Nenye</tissue>
    </source>
</reference>